<dbReference type="CTD" id="20317407"/>
<sequence length="64" mass="7083">MATRDLPHSLKMAGCRPSGLGQYRPRIQCPRSIPTPEVSEACRESSGSTSITKRKVERGRGELR</sequence>
<protein>
    <submittedName>
        <fullName evidence="2">Uncharacterized protein</fullName>
    </submittedName>
</protein>
<evidence type="ECO:0000313" key="2">
    <source>
        <dbReference type="EMBL" id="KER30387.1"/>
    </source>
</evidence>
<gene>
    <name evidence="2" type="ORF">T265_03220</name>
</gene>
<reference evidence="2 3" key="1">
    <citation type="submission" date="2013-11" db="EMBL/GenBank/DDBJ databases">
        <title>Opisthorchis viverrini - life in the bile duct.</title>
        <authorList>
            <person name="Young N.D."/>
            <person name="Nagarajan N."/>
            <person name="Lin S.J."/>
            <person name="Korhonen P.K."/>
            <person name="Jex A.R."/>
            <person name="Hall R.S."/>
            <person name="Safavi-Hemami H."/>
            <person name="Kaewkong W."/>
            <person name="Bertrand D."/>
            <person name="Gao S."/>
            <person name="Seet Q."/>
            <person name="Wongkham S."/>
            <person name="Teh B.T."/>
            <person name="Wongkham C."/>
            <person name="Intapan P.M."/>
            <person name="Maleewong W."/>
            <person name="Yang X."/>
            <person name="Hu M."/>
            <person name="Wang Z."/>
            <person name="Hofmann A."/>
            <person name="Sternberg P.W."/>
            <person name="Tan P."/>
            <person name="Wang J."/>
            <person name="Gasser R.B."/>
        </authorList>
    </citation>
    <scope>NUCLEOTIDE SEQUENCE [LARGE SCALE GENOMIC DNA]</scope>
</reference>
<dbReference type="AlphaFoldDB" id="A0A074ZWU3"/>
<evidence type="ECO:0000313" key="3">
    <source>
        <dbReference type="Proteomes" id="UP000054324"/>
    </source>
</evidence>
<dbReference type="RefSeq" id="XP_009165903.1">
    <property type="nucleotide sequence ID" value="XM_009167639.1"/>
</dbReference>
<dbReference type="GeneID" id="20317407"/>
<proteinExistence type="predicted"/>
<evidence type="ECO:0000256" key="1">
    <source>
        <dbReference type="SAM" id="MobiDB-lite"/>
    </source>
</evidence>
<dbReference type="Proteomes" id="UP000054324">
    <property type="component" value="Unassembled WGS sequence"/>
</dbReference>
<name>A0A074ZWU3_OPIVI</name>
<dbReference type="KEGG" id="ovi:T265_03220"/>
<keyword evidence="3" id="KW-1185">Reference proteome</keyword>
<accession>A0A074ZWU3</accession>
<feature type="region of interest" description="Disordered" evidence="1">
    <location>
        <begin position="1"/>
        <end position="64"/>
    </location>
</feature>
<dbReference type="EMBL" id="KL596662">
    <property type="protein sequence ID" value="KER30387.1"/>
    <property type="molecule type" value="Genomic_DNA"/>
</dbReference>
<organism evidence="2 3">
    <name type="scientific">Opisthorchis viverrini</name>
    <name type="common">Southeast Asian liver fluke</name>
    <dbReference type="NCBI Taxonomy" id="6198"/>
    <lineage>
        <taxon>Eukaryota</taxon>
        <taxon>Metazoa</taxon>
        <taxon>Spiralia</taxon>
        <taxon>Lophotrochozoa</taxon>
        <taxon>Platyhelminthes</taxon>
        <taxon>Trematoda</taxon>
        <taxon>Digenea</taxon>
        <taxon>Opisthorchiida</taxon>
        <taxon>Opisthorchiata</taxon>
        <taxon>Opisthorchiidae</taxon>
        <taxon>Opisthorchis</taxon>
    </lineage>
</organism>